<evidence type="ECO:0000313" key="3">
    <source>
        <dbReference type="Proteomes" id="UP000467130"/>
    </source>
</evidence>
<dbReference type="GO" id="GO:0016042">
    <property type="term" value="P:lipid catabolic process"/>
    <property type="evidence" value="ECO:0007669"/>
    <property type="project" value="InterPro"/>
</dbReference>
<dbReference type="PANTHER" id="PTHR34853:SF1">
    <property type="entry name" value="LIPASE 5"/>
    <property type="match status" value="1"/>
</dbReference>
<dbReference type="InterPro" id="IPR000073">
    <property type="entry name" value="AB_hydrolase_1"/>
</dbReference>
<dbReference type="PANTHER" id="PTHR34853">
    <property type="match status" value="1"/>
</dbReference>
<organism evidence="2 3">
    <name type="scientific">Mycobacterium stomatepiae</name>
    <dbReference type="NCBI Taxonomy" id="470076"/>
    <lineage>
        <taxon>Bacteria</taxon>
        <taxon>Bacillati</taxon>
        <taxon>Actinomycetota</taxon>
        <taxon>Actinomycetes</taxon>
        <taxon>Mycobacteriales</taxon>
        <taxon>Mycobacteriaceae</taxon>
        <taxon>Mycobacterium</taxon>
        <taxon>Mycobacterium simiae complex</taxon>
    </lineage>
</organism>
<dbReference type="AlphaFoldDB" id="A0A7I7QEB2"/>
<reference evidence="2 3" key="1">
    <citation type="journal article" date="2019" name="Emerg. Microbes Infect.">
        <title>Comprehensive subspecies identification of 175 nontuberculous mycobacteria species based on 7547 genomic profiles.</title>
        <authorList>
            <person name="Matsumoto Y."/>
            <person name="Kinjo T."/>
            <person name="Motooka D."/>
            <person name="Nabeya D."/>
            <person name="Jung N."/>
            <person name="Uechi K."/>
            <person name="Horii T."/>
            <person name="Iida T."/>
            <person name="Fujita J."/>
            <person name="Nakamura S."/>
        </authorList>
    </citation>
    <scope>NUCLEOTIDE SEQUENCE [LARGE SCALE GENOMIC DNA]</scope>
    <source>
        <strain evidence="2 3">JCM 17783</strain>
    </source>
</reference>
<proteinExistence type="predicted"/>
<sequence>MGISDRCAPSHYPNLGFDDAANYLRLLLISGYAVVATDYIGLGTPGVHTYMSAIDQGNAVADIVPAARRLNPYLSATWFVSGHSQGGAAALDATRAGEGGEIPAGLAGTIAIAPGNSTDRVPSAVIDGSDRDPFAPLLDMYVLIGAAASDPRVQPNSVLSAQGKRLIQTIPHGMCLLEYFDHSDKLPEASVFSNNQDAIAGLEPRLARYGNPDSLPTRGPVLVVTGDADTVVPAVGTFQLIYRLRHLGSEIDEVVLPGQDHMQPLLNSLCLQLRFLNKHGGPTPRPHTNCVPSQ</sequence>
<evidence type="ECO:0000313" key="2">
    <source>
        <dbReference type="EMBL" id="BBY24685.1"/>
    </source>
</evidence>
<name>A0A7I7QEB2_9MYCO</name>
<keyword evidence="3" id="KW-1185">Reference proteome</keyword>
<dbReference type="SUPFAM" id="SSF53474">
    <property type="entry name" value="alpha/beta-Hydrolases"/>
    <property type="match status" value="1"/>
</dbReference>
<dbReference type="Gene3D" id="3.40.50.1820">
    <property type="entry name" value="alpha/beta hydrolase"/>
    <property type="match status" value="1"/>
</dbReference>
<dbReference type="EMBL" id="AP022587">
    <property type="protein sequence ID" value="BBY24685.1"/>
    <property type="molecule type" value="Genomic_DNA"/>
</dbReference>
<dbReference type="Pfam" id="PF12697">
    <property type="entry name" value="Abhydrolase_6"/>
    <property type="match status" value="1"/>
</dbReference>
<dbReference type="InterPro" id="IPR029058">
    <property type="entry name" value="AB_hydrolase_fold"/>
</dbReference>
<dbReference type="Proteomes" id="UP000467130">
    <property type="component" value="Chromosome"/>
</dbReference>
<gene>
    <name evidence="2" type="ORF">MSTO_48900</name>
</gene>
<evidence type="ECO:0000259" key="1">
    <source>
        <dbReference type="Pfam" id="PF12697"/>
    </source>
</evidence>
<dbReference type="KEGG" id="msto:MSTO_48900"/>
<feature type="domain" description="AB hydrolase-1" evidence="1">
    <location>
        <begin position="21"/>
        <end position="262"/>
    </location>
</feature>
<accession>A0A7I7QEB2</accession>
<protein>
    <recommendedName>
        <fullName evidence="1">AB hydrolase-1 domain-containing protein</fullName>
    </recommendedName>
</protein>
<dbReference type="InterPro" id="IPR005152">
    <property type="entry name" value="Lipase_secreted"/>
</dbReference>
<dbReference type="GO" id="GO:0004806">
    <property type="term" value="F:triacylglycerol lipase activity"/>
    <property type="evidence" value="ECO:0007669"/>
    <property type="project" value="InterPro"/>
</dbReference>